<protein>
    <submittedName>
        <fullName evidence="2">Glyoxalase 2-1</fullName>
    </submittedName>
</protein>
<evidence type="ECO:0000313" key="3">
    <source>
        <dbReference type="Proteomes" id="UP000325081"/>
    </source>
</evidence>
<dbReference type="EMBL" id="BKCP01008293">
    <property type="protein sequence ID" value="GER48800.1"/>
    <property type="molecule type" value="Genomic_DNA"/>
</dbReference>
<organism evidence="2 3">
    <name type="scientific">Striga asiatica</name>
    <name type="common">Asiatic witchweed</name>
    <name type="synonym">Buchnera asiatica</name>
    <dbReference type="NCBI Taxonomy" id="4170"/>
    <lineage>
        <taxon>Eukaryota</taxon>
        <taxon>Viridiplantae</taxon>
        <taxon>Streptophyta</taxon>
        <taxon>Embryophyta</taxon>
        <taxon>Tracheophyta</taxon>
        <taxon>Spermatophyta</taxon>
        <taxon>Magnoliopsida</taxon>
        <taxon>eudicotyledons</taxon>
        <taxon>Gunneridae</taxon>
        <taxon>Pentapetalae</taxon>
        <taxon>asterids</taxon>
        <taxon>lamiids</taxon>
        <taxon>Lamiales</taxon>
        <taxon>Orobanchaceae</taxon>
        <taxon>Buchnereae</taxon>
        <taxon>Striga</taxon>
    </lineage>
</organism>
<dbReference type="PANTHER" id="PTHR33782:SF5">
    <property type="entry name" value="MEDIATOR OF RNA POLYMERASE II TRANSCRIPTION SUBUNIT"/>
    <property type="match status" value="1"/>
</dbReference>
<proteinExistence type="predicted"/>
<keyword evidence="1" id="KW-1133">Transmembrane helix</keyword>
<feature type="transmembrane region" description="Helical" evidence="1">
    <location>
        <begin position="100"/>
        <end position="124"/>
    </location>
</feature>
<evidence type="ECO:0000256" key="1">
    <source>
        <dbReference type="SAM" id="Phobius"/>
    </source>
</evidence>
<dbReference type="AlphaFoldDB" id="A0A5A7QU99"/>
<dbReference type="OrthoDB" id="672819at2759"/>
<dbReference type="Proteomes" id="UP000325081">
    <property type="component" value="Unassembled WGS sequence"/>
</dbReference>
<accession>A0A5A7QU99</accession>
<keyword evidence="1" id="KW-0472">Membrane</keyword>
<name>A0A5A7QU99_STRAF</name>
<comment type="caution">
    <text evidence="2">The sequence shown here is derived from an EMBL/GenBank/DDBJ whole genome shotgun (WGS) entry which is preliminary data.</text>
</comment>
<dbReference type="PANTHER" id="PTHR33782">
    <property type="entry name" value="OS01G0121600 PROTEIN"/>
    <property type="match status" value="1"/>
</dbReference>
<gene>
    <name evidence="2" type="ORF">STAS_25988</name>
</gene>
<keyword evidence="3" id="KW-1185">Reference proteome</keyword>
<evidence type="ECO:0000313" key="2">
    <source>
        <dbReference type="EMBL" id="GER48800.1"/>
    </source>
</evidence>
<keyword evidence="1" id="KW-0812">Transmembrane</keyword>
<reference evidence="3" key="1">
    <citation type="journal article" date="2019" name="Curr. Biol.">
        <title>Genome Sequence of Striga asiatica Provides Insight into the Evolution of Plant Parasitism.</title>
        <authorList>
            <person name="Yoshida S."/>
            <person name="Kim S."/>
            <person name="Wafula E.K."/>
            <person name="Tanskanen J."/>
            <person name="Kim Y.M."/>
            <person name="Honaas L."/>
            <person name="Yang Z."/>
            <person name="Spallek T."/>
            <person name="Conn C.E."/>
            <person name="Ichihashi Y."/>
            <person name="Cheong K."/>
            <person name="Cui S."/>
            <person name="Der J.P."/>
            <person name="Gundlach H."/>
            <person name="Jiao Y."/>
            <person name="Hori C."/>
            <person name="Ishida J.K."/>
            <person name="Kasahara H."/>
            <person name="Kiba T."/>
            <person name="Kim M.S."/>
            <person name="Koo N."/>
            <person name="Laohavisit A."/>
            <person name="Lee Y.H."/>
            <person name="Lumba S."/>
            <person name="McCourt P."/>
            <person name="Mortimer J.C."/>
            <person name="Mutuku J.M."/>
            <person name="Nomura T."/>
            <person name="Sasaki-Sekimoto Y."/>
            <person name="Seto Y."/>
            <person name="Wang Y."/>
            <person name="Wakatake T."/>
            <person name="Sakakibara H."/>
            <person name="Demura T."/>
            <person name="Yamaguchi S."/>
            <person name="Yoneyama K."/>
            <person name="Manabe R.I."/>
            <person name="Nelson D.C."/>
            <person name="Schulman A.H."/>
            <person name="Timko M.P."/>
            <person name="dePamphilis C.W."/>
            <person name="Choi D."/>
            <person name="Shirasu K."/>
        </authorList>
    </citation>
    <scope>NUCLEOTIDE SEQUENCE [LARGE SCALE GENOMIC DNA]</scope>
    <source>
        <strain evidence="3">cv. UVA1</strain>
    </source>
</reference>
<sequence>MMALSTSSFINSSPMPKASRFSTSRIIMKPNSINVRASRLVDENMIVLRKRIHETIMRTSEGPPSEWMDWEKELYAGYDSMICDVVGHLQSFLMDTRPGVALGMATLIALSLPISTLLLVYNLLMLIKGCL</sequence>